<evidence type="ECO:0000313" key="1">
    <source>
        <dbReference type="EMBL" id="GAT46616.1"/>
    </source>
</evidence>
<protein>
    <submittedName>
        <fullName evidence="1">Uncharacterized protein</fullName>
    </submittedName>
</protein>
<proteinExistence type="predicted"/>
<accession>A0ABQ0L9V5</accession>
<organism evidence="1 2">
    <name type="scientific">Mycena chlorophos</name>
    <name type="common">Agaric fungus</name>
    <name type="synonym">Agaricus chlorophos</name>
    <dbReference type="NCBI Taxonomy" id="658473"/>
    <lineage>
        <taxon>Eukaryota</taxon>
        <taxon>Fungi</taxon>
        <taxon>Dikarya</taxon>
        <taxon>Basidiomycota</taxon>
        <taxon>Agaricomycotina</taxon>
        <taxon>Agaricomycetes</taxon>
        <taxon>Agaricomycetidae</taxon>
        <taxon>Agaricales</taxon>
        <taxon>Marasmiineae</taxon>
        <taxon>Mycenaceae</taxon>
        <taxon>Mycena</taxon>
    </lineage>
</organism>
<gene>
    <name evidence="1" type="ORF">MCHLO_04122</name>
</gene>
<name>A0ABQ0L9V5_MYCCL</name>
<keyword evidence="2" id="KW-1185">Reference proteome</keyword>
<dbReference type="EMBL" id="DF842607">
    <property type="protein sequence ID" value="GAT46616.1"/>
    <property type="molecule type" value="Genomic_DNA"/>
</dbReference>
<sequence length="97" mass="10654">MVVRSWSLRDCVLDEFLATPMGMGTGRTAGITETHFPACSCSLIFARRSRSLRVSPSVNSLPLRPLLQTRQVRHADLLHRKARDNAGMGEGTRGSMG</sequence>
<dbReference type="Proteomes" id="UP000815677">
    <property type="component" value="Unassembled WGS sequence"/>
</dbReference>
<evidence type="ECO:0000313" key="2">
    <source>
        <dbReference type="Proteomes" id="UP000815677"/>
    </source>
</evidence>
<reference evidence="1" key="1">
    <citation type="submission" date="2014-09" db="EMBL/GenBank/DDBJ databases">
        <title>Genome sequence of the luminous mushroom Mycena chlorophos for searching fungal bioluminescence genes.</title>
        <authorList>
            <person name="Tanaka Y."/>
            <person name="Kasuga D."/>
            <person name="Oba Y."/>
            <person name="Hase S."/>
            <person name="Sato K."/>
            <person name="Oba Y."/>
            <person name="Sakakibara Y."/>
        </authorList>
    </citation>
    <scope>NUCLEOTIDE SEQUENCE</scope>
</reference>